<feature type="domain" description="HTH cro/C1-type" evidence="1">
    <location>
        <begin position="17"/>
        <end position="70"/>
    </location>
</feature>
<dbReference type="PROSITE" id="PS50943">
    <property type="entry name" value="HTH_CROC1"/>
    <property type="match status" value="1"/>
</dbReference>
<evidence type="ECO:0000313" key="3">
    <source>
        <dbReference type="Proteomes" id="UP000567795"/>
    </source>
</evidence>
<dbReference type="InterPro" id="IPR010982">
    <property type="entry name" value="Lambda_DNA-bd_dom_sf"/>
</dbReference>
<dbReference type="CDD" id="cd00093">
    <property type="entry name" value="HTH_XRE"/>
    <property type="match status" value="1"/>
</dbReference>
<dbReference type="InterPro" id="IPR001387">
    <property type="entry name" value="Cro/C1-type_HTH"/>
</dbReference>
<dbReference type="EMBL" id="JACBZD010000001">
    <property type="protein sequence ID" value="NYI03381.1"/>
    <property type="molecule type" value="Genomic_DNA"/>
</dbReference>
<dbReference type="GO" id="GO:0003677">
    <property type="term" value="F:DNA binding"/>
    <property type="evidence" value="ECO:0007669"/>
    <property type="project" value="InterPro"/>
</dbReference>
<keyword evidence="3" id="KW-1185">Reference proteome</keyword>
<dbReference type="SUPFAM" id="SSF47413">
    <property type="entry name" value="lambda repressor-like DNA-binding domains"/>
    <property type="match status" value="1"/>
</dbReference>
<accession>A0A852ZXL9</accession>
<dbReference type="RefSeq" id="WP_179812442.1">
    <property type="nucleotide sequence ID" value="NZ_JACBZD010000001.1"/>
</dbReference>
<sequence length="268" mass="30092">MKQDDSTVLVRCVGAQVRMLREAAGMTRAQLGRLVDYSEHQVKSVEIGQRIPSDQFIDKADEVLGAKGLLTAFLPYLTEVRYPKFFAKFPVLEAKALSVHSYQAMLIPGLLQTEEYARALFRTAFPPPSDDVIEKRVTARLDRQEILKRQPPPLLGYVIEESALRRPVGGVGVLKRQLRRLLECASMRNVSIQVMPTVQENHAGLNGPMVLLELPDQELVYIESQADGIFISDRAKVRAMNQRYGILRAQALSPGESATFIEKWMGEL</sequence>
<comment type="caution">
    <text evidence="2">The sequence shown here is derived from an EMBL/GenBank/DDBJ whole genome shotgun (WGS) entry which is preliminary data.</text>
</comment>
<evidence type="ECO:0000259" key="1">
    <source>
        <dbReference type="PROSITE" id="PS50943"/>
    </source>
</evidence>
<name>A0A852ZXL9_9ACTN</name>
<dbReference type="Pfam" id="PF13560">
    <property type="entry name" value="HTH_31"/>
    <property type="match status" value="1"/>
</dbReference>
<dbReference type="Pfam" id="PF19054">
    <property type="entry name" value="DUF5753"/>
    <property type="match status" value="1"/>
</dbReference>
<dbReference type="Gene3D" id="1.10.260.40">
    <property type="entry name" value="lambda repressor-like DNA-binding domains"/>
    <property type="match status" value="1"/>
</dbReference>
<protein>
    <submittedName>
        <fullName evidence="2">Transcriptional regulator with XRE-family HTH domain</fullName>
    </submittedName>
</protein>
<dbReference type="Proteomes" id="UP000567795">
    <property type="component" value="Unassembled WGS sequence"/>
</dbReference>
<gene>
    <name evidence="2" type="ORF">FHU37_000324</name>
</gene>
<dbReference type="AlphaFoldDB" id="A0A852ZXL9"/>
<organism evidence="2 3">
    <name type="scientific">Allostreptomyces psammosilenae</name>
    <dbReference type="NCBI Taxonomy" id="1892865"/>
    <lineage>
        <taxon>Bacteria</taxon>
        <taxon>Bacillati</taxon>
        <taxon>Actinomycetota</taxon>
        <taxon>Actinomycetes</taxon>
        <taxon>Kitasatosporales</taxon>
        <taxon>Streptomycetaceae</taxon>
        <taxon>Allostreptomyces</taxon>
    </lineage>
</organism>
<proteinExistence type="predicted"/>
<dbReference type="InterPro" id="IPR043917">
    <property type="entry name" value="DUF5753"/>
</dbReference>
<evidence type="ECO:0000313" key="2">
    <source>
        <dbReference type="EMBL" id="NYI03381.1"/>
    </source>
</evidence>
<dbReference type="SMART" id="SM00530">
    <property type="entry name" value="HTH_XRE"/>
    <property type="match status" value="1"/>
</dbReference>
<reference evidence="2 3" key="1">
    <citation type="submission" date="2020-07" db="EMBL/GenBank/DDBJ databases">
        <title>Sequencing the genomes of 1000 actinobacteria strains.</title>
        <authorList>
            <person name="Klenk H.-P."/>
        </authorList>
    </citation>
    <scope>NUCLEOTIDE SEQUENCE [LARGE SCALE GENOMIC DNA]</scope>
    <source>
        <strain evidence="2 3">DSM 42178</strain>
    </source>
</reference>